<keyword evidence="3 11" id="KW-0255">Endonuclease</keyword>
<evidence type="ECO:0000256" key="5">
    <source>
        <dbReference type="ARBA" id="ARBA00022771"/>
    </source>
</evidence>
<dbReference type="GO" id="GO:0008270">
    <property type="term" value="F:zinc ion binding"/>
    <property type="evidence" value="ECO:0007669"/>
    <property type="project" value="UniProtKB-KW"/>
</dbReference>
<dbReference type="SMART" id="SM00249">
    <property type="entry name" value="PHD"/>
    <property type="match status" value="1"/>
</dbReference>
<keyword evidence="2" id="KW-0479">Metal-binding</keyword>
<dbReference type="InterPro" id="IPR027520">
    <property type="entry name" value="Slx1"/>
</dbReference>
<dbReference type="Gene3D" id="3.40.1440.10">
    <property type="entry name" value="GIY-YIG endonuclease"/>
    <property type="match status" value="1"/>
</dbReference>
<feature type="domain" description="GIY-YIG" evidence="12">
    <location>
        <begin position="7"/>
        <end position="93"/>
    </location>
</feature>
<evidence type="ECO:0000256" key="4">
    <source>
        <dbReference type="ARBA" id="ARBA00022763"/>
    </source>
</evidence>
<dbReference type="InterPro" id="IPR013083">
    <property type="entry name" value="Znf_RING/FYVE/PHD"/>
</dbReference>
<evidence type="ECO:0000256" key="10">
    <source>
        <dbReference type="ARBA" id="ARBA00023242"/>
    </source>
</evidence>
<dbReference type="RefSeq" id="XP_033568563.1">
    <property type="nucleotide sequence ID" value="XM_033713427.1"/>
</dbReference>
<comment type="subcellular location">
    <subcellularLocation>
        <location evidence="11">Nucleus</location>
    </subcellularLocation>
</comment>
<comment type="cofactor">
    <cofactor evidence="11">
        <name>a divalent metal cation</name>
        <dbReference type="ChEBI" id="CHEBI:60240"/>
    </cofactor>
</comment>
<keyword evidence="10 11" id="KW-0539">Nucleus</keyword>
<organism evidence="13">
    <name type="scientific">Mytilinidion resinicola</name>
    <dbReference type="NCBI Taxonomy" id="574789"/>
    <lineage>
        <taxon>Eukaryota</taxon>
        <taxon>Fungi</taxon>
        <taxon>Dikarya</taxon>
        <taxon>Ascomycota</taxon>
        <taxon>Pezizomycotina</taxon>
        <taxon>Dothideomycetes</taxon>
        <taxon>Pleosporomycetidae</taxon>
        <taxon>Mytilinidiales</taxon>
        <taxon>Mytilinidiaceae</taxon>
        <taxon>Mytilinidion</taxon>
    </lineage>
</organism>
<dbReference type="GO" id="GO:0017108">
    <property type="term" value="F:5'-flap endonuclease activity"/>
    <property type="evidence" value="ECO:0007669"/>
    <property type="project" value="InterPro"/>
</dbReference>
<keyword evidence="4 11" id="KW-0227">DNA damage</keyword>
<dbReference type="GO" id="GO:0000724">
    <property type="term" value="P:double-strand break repair via homologous recombination"/>
    <property type="evidence" value="ECO:0007669"/>
    <property type="project" value="TreeGrafter"/>
</dbReference>
<dbReference type="PROSITE" id="PS50164">
    <property type="entry name" value="GIY_YIG"/>
    <property type="match status" value="1"/>
</dbReference>
<dbReference type="Pfam" id="PF21202">
    <property type="entry name" value="SLX1_C"/>
    <property type="match status" value="1"/>
</dbReference>
<protein>
    <recommendedName>
        <fullName evidence="12">GIY-YIG domain-containing protein</fullName>
    </recommendedName>
</protein>
<reference evidence="13 15" key="1">
    <citation type="journal article" date="2020" name="Stud. Mycol.">
        <title>101 Dothideomycetes genomes: a test case for predicting lifestyles and emergence of pathogens.</title>
        <authorList>
            <person name="Haridas S."/>
            <person name="Albert R."/>
            <person name="Binder M."/>
            <person name="Bloem J."/>
            <person name="Labutti K."/>
            <person name="Salamov A."/>
            <person name="Andreopoulos B."/>
            <person name="Baker S."/>
            <person name="Barry K."/>
            <person name="Bills G."/>
            <person name="Bluhm B."/>
            <person name="Cannon C."/>
            <person name="Castanera R."/>
            <person name="Culley D."/>
            <person name="Daum C."/>
            <person name="Ezra D."/>
            <person name="Gonzalez J."/>
            <person name="Henrissat B."/>
            <person name="Kuo A."/>
            <person name="Liang C."/>
            <person name="Lipzen A."/>
            <person name="Lutzoni F."/>
            <person name="Magnuson J."/>
            <person name="Mondo S."/>
            <person name="Nolan M."/>
            <person name="Ohm R."/>
            <person name="Pangilinan J."/>
            <person name="Park H.-J."/>
            <person name="Ramirez L."/>
            <person name="Alfaro M."/>
            <person name="Sun H."/>
            <person name="Tritt A."/>
            <person name="Yoshinaga Y."/>
            <person name="Zwiers L.-H."/>
            <person name="Turgeon B."/>
            <person name="Goodwin S."/>
            <person name="Spatafora J."/>
            <person name="Crous P."/>
            <person name="Grigoriev I."/>
        </authorList>
    </citation>
    <scope>NUCLEOTIDE SEQUENCE</scope>
    <source>
        <strain evidence="13 15">CBS 304.34</strain>
    </source>
</reference>
<evidence type="ECO:0000256" key="2">
    <source>
        <dbReference type="ARBA" id="ARBA00022723"/>
    </source>
</evidence>
<comment type="similarity">
    <text evidence="11">Belongs to the SLX1 family.</text>
</comment>
<evidence type="ECO:0000313" key="15">
    <source>
        <dbReference type="RefSeq" id="XP_033568563.1"/>
    </source>
</evidence>
<dbReference type="Pfam" id="PF01541">
    <property type="entry name" value="GIY-YIG"/>
    <property type="match status" value="1"/>
</dbReference>
<dbReference type="GO" id="GO:0033557">
    <property type="term" value="C:Slx1-Slx4 complex"/>
    <property type="evidence" value="ECO:0007669"/>
    <property type="project" value="UniProtKB-UniRule"/>
</dbReference>
<dbReference type="PANTHER" id="PTHR20208">
    <property type="entry name" value="STRUCTURE-SPECIFIC ENDONUCLEASE SUBUNIT SLX1"/>
    <property type="match status" value="1"/>
</dbReference>
<keyword evidence="8 11" id="KW-0233">DNA recombination</keyword>
<dbReference type="AlphaFoldDB" id="A0A6A6XYY9"/>
<dbReference type="EMBL" id="MU003729">
    <property type="protein sequence ID" value="KAF2801599.1"/>
    <property type="molecule type" value="Genomic_DNA"/>
</dbReference>
<name>A0A6A6XYY9_9PEZI</name>
<dbReference type="InterPro" id="IPR035901">
    <property type="entry name" value="GIY-YIG_endonuc_sf"/>
</dbReference>
<comment type="function">
    <text evidence="11">Catalytic subunit of the SLX1-SLX4 structure-specific endonuclease that resolves DNA secondary structures generated during DNA repair and recombination. Has endonuclease activity towards branched DNA substrates, introducing single-strand cuts in duplex DNA close to junctions with ss-DNA.</text>
</comment>
<keyword evidence="5" id="KW-0863">Zinc-finger</keyword>
<keyword evidence="14" id="KW-1185">Reference proteome</keyword>
<dbReference type="GeneID" id="54454320"/>
<keyword evidence="6 11" id="KW-0378">Hydrolase</keyword>
<evidence type="ECO:0000313" key="13">
    <source>
        <dbReference type="EMBL" id="KAF2801599.1"/>
    </source>
</evidence>
<evidence type="ECO:0000256" key="3">
    <source>
        <dbReference type="ARBA" id="ARBA00022759"/>
    </source>
</evidence>
<evidence type="ECO:0000256" key="8">
    <source>
        <dbReference type="ARBA" id="ARBA00023172"/>
    </source>
</evidence>
<dbReference type="InterPro" id="IPR001965">
    <property type="entry name" value="Znf_PHD"/>
</dbReference>
<gene>
    <name evidence="13 15" type="ORF">BDZ99DRAFT_219830</name>
</gene>
<dbReference type="InterPro" id="IPR048749">
    <property type="entry name" value="SLX1_C"/>
</dbReference>
<evidence type="ECO:0000256" key="1">
    <source>
        <dbReference type="ARBA" id="ARBA00022722"/>
    </source>
</evidence>
<dbReference type="OrthoDB" id="24645at2759"/>
<sequence length="382" mass="42919">MDKPIPAFYCCYLLRSTKMPASLYIGSTPNPVRRLKQHNGKTQGGAFRTHKDTHRPWEMICMVYGFPSNIAALQFEWAWQNSCFTHHIPDEERITKPTRRKLRPKLDPKGIEPPVERWKLVRPRYTIVQVLQNIHLLLRVKSFQQWPLHVKFFASDVFKKWEKAKPKKISLRDGIRVELDESKPPTDEVTTDETCPPPATGIHALDVEYTALKSHLQKSRFILENGTMVACGVCERSLRPSKALVLVCPLEGCRSASHMACLSTKFLAGGNGNALVPTNGKCPECKATLEWTSLVKELSLRTRAIEEVEAIITGKRSKTNLSEAEEDFAELVPMAIHGDKDSGSDDDVSDDGWILQEVGGIAEEFELGFPAEDDAVLTTRPG</sequence>
<evidence type="ECO:0000256" key="11">
    <source>
        <dbReference type="HAMAP-Rule" id="MF_03100"/>
    </source>
</evidence>
<comment type="caution">
    <text evidence="11">Lacks conserved residue(s) required for the propagation of feature annotation.</text>
</comment>
<dbReference type="CDD" id="cd10455">
    <property type="entry name" value="GIY-YIG_SLX1"/>
    <property type="match status" value="1"/>
</dbReference>
<dbReference type="GO" id="GO:0008821">
    <property type="term" value="F:crossover junction DNA endonuclease activity"/>
    <property type="evidence" value="ECO:0007669"/>
    <property type="project" value="TreeGrafter"/>
</dbReference>
<accession>A0A6A6XYY9</accession>
<keyword evidence="9 11" id="KW-0234">DNA repair</keyword>
<dbReference type="FunFam" id="3.40.1440.10:FF:000006">
    <property type="entry name" value="Structure-specific endonuclease subunit SLX1"/>
    <property type="match status" value="1"/>
</dbReference>
<dbReference type="PANTHER" id="PTHR20208:SF10">
    <property type="entry name" value="STRUCTURE-SPECIFIC ENDONUCLEASE SUBUNIT SLX1"/>
    <property type="match status" value="1"/>
</dbReference>
<evidence type="ECO:0000259" key="12">
    <source>
        <dbReference type="PROSITE" id="PS50164"/>
    </source>
</evidence>
<dbReference type="InterPro" id="IPR050381">
    <property type="entry name" value="SLX1_endonuclease"/>
</dbReference>
<evidence type="ECO:0000313" key="14">
    <source>
        <dbReference type="Proteomes" id="UP000504636"/>
    </source>
</evidence>
<dbReference type="Proteomes" id="UP000504636">
    <property type="component" value="Unplaced"/>
</dbReference>
<evidence type="ECO:0000256" key="6">
    <source>
        <dbReference type="ARBA" id="ARBA00022801"/>
    </source>
</evidence>
<dbReference type="InterPro" id="IPR000305">
    <property type="entry name" value="GIY-YIG_endonuc"/>
</dbReference>
<evidence type="ECO:0000256" key="9">
    <source>
        <dbReference type="ARBA" id="ARBA00023204"/>
    </source>
</evidence>
<dbReference type="Gene3D" id="3.30.40.10">
    <property type="entry name" value="Zinc/RING finger domain, C3HC4 (zinc finger)"/>
    <property type="match status" value="1"/>
</dbReference>
<dbReference type="SUPFAM" id="SSF82771">
    <property type="entry name" value="GIY-YIG endonuclease"/>
    <property type="match status" value="1"/>
</dbReference>
<keyword evidence="7" id="KW-0862">Zinc</keyword>
<keyword evidence="1 11" id="KW-0540">Nuclease</keyword>
<reference evidence="15" key="2">
    <citation type="submission" date="2020-04" db="EMBL/GenBank/DDBJ databases">
        <authorList>
            <consortium name="NCBI Genome Project"/>
        </authorList>
    </citation>
    <scope>NUCLEOTIDE SEQUENCE</scope>
    <source>
        <strain evidence="15">CBS 304.34</strain>
    </source>
</reference>
<reference evidence="15" key="3">
    <citation type="submission" date="2025-04" db="UniProtKB">
        <authorList>
            <consortium name="RefSeq"/>
        </authorList>
    </citation>
    <scope>IDENTIFICATION</scope>
    <source>
        <strain evidence="15">CBS 304.34</strain>
    </source>
</reference>
<proteinExistence type="inferred from homology"/>
<comment type="subunit">
    <text evidence="11">Forms a heterodimer with SLX4.</text>
</comment>
<evidence type="ECO:0000256" key="7">
    <source>
        <dbReference type="ARBA" id="ARBA00022833"/>
    </source>
</evidence>
<dbReference type="HAMAP" id="MF_03100">
    <property type="entry name" value="Endonuc_su_Slx1"/>
    <property type="match status" value="1"/>
</dbReference>